<feature type="compositionally biased region" description="Basic and acidic residues" evidence="1">
    <location>
        <begin position="159"/>
        <end position="173"/>
    </location>
</feature>
<name>A0A212JBN3_9BACT</name>
<evidence type="ECO:0008006" key="4">
    <source>
        <dbReference type="Google" id="ProtNLM"/>
    </source>
</evidence>
<keyword evidence="2" id="KW-1133">Transmembrane helix</keyword>
<feature type="compositionally biased region" description="Low complexity" evidence="1">
    <location>
        <begin position="45"/>
        <end position="62"/>
    </location>
</feature>
<dbReference type="AlphaFoldDB" id="A0A212JBN3"/>
<dbReference type="EMBL" id="FLUM01000001">
    <property type="protein sequence ID" value="SBV96867.1"/>
    <property type="molecule type" value="Genomic_DNA"/>
</dbReference>
<keyword evidence="2" id="KW-0472">Membrane</keyword>
<sequence>MIEDKDKIKDLFSSKLGNFEPEVPASIWGGLDQLLSNQPVQAPDASSSSSSANSSTANAASSTSKASTIKTIAIAVGVAAAIVIGILFIPTDDKPIMEDADVVVTEDVKPPVEVQEVDTVIEIPKAVPPLLAKARAVIEPVETVIATEPEPEPEVVSEPLEKEEPKEEKKEVKAAPMLAQTTVILPEVELPSKGLSLGVTVDAGLFADNVNQRGGDILFSRQARSSTFRSALNKENSEFELEHKQPVSFGVTISKQIAPKLSFETGLVYTHLSSKIKSGSVFNISESQYFNYLGIPLSLNYTFFELGKTKFYFALGGMVQKDINGRYVSNMGFSMLDIQDKDLAGHVFYSEPYYIRESVKQSNPQFSVRSSLGISYPLYKKMYLYGTIGGAYYFDAGNKYRTIYSDRKTQLDLNLGIKFDF</sequence>
<keyword evidence="2" id="KW-0812">Transmembrane</keyword>
<organism evidence="3">
    <name type="scientific">uncultured Dysgonomonas sp</name>
    <dbReference type="NCBI Taxonomy" id="206096"/>
    <lineage>
        <taxon>Bacteria</taxon>
        <taxon>Pseudomonadati</taxon>
        <taxon>Bacteroidota</taxon>
        <taxon>Bacteroidia</taxon>
        <taxon>Bacteroidales</taxon>
        <taxon>Dysgonomonadaceae</taxon>
        <taxon>Dysgonomonas</taxon>
        <taxon>environmental samples</taxon>
    </lineage>
</organism>
<reference evidence="3" key="1">
    <citation type="submission" date="2016-04" db="EMBL/GenBank/DDBJ databases">
        <authorList>
            <person name="Evans L.H."/>
            <person name="Alamgir A."/>
            <person name="Owens N."/>
            <person name="Weber N.D."/>
            <person name="Virtaneva K."/>
            <person name="Barbian K."/>
            <person name="Babar A."/>
            <person name="Rosenke K."/>
        </authorList>
    </citation>
    <scope>NUCLEOTIDE SEQUENCE</scope>
    <source>
        <strain evidence="3">86-1</strain>
    </source>
</reference>
<proteinExistence type="predicted"/>
<feature type="transmembrane region" description="Helical" evidence="2">
    <location>
        <begin position="71"/>
        <end position="89"/>
    </location>
</feature>
<evidence type="ECO:0000256" key="1">
    <source>
        <dbReference type="SAM" id="MobiDB-lite"/>
    </source>
</evidence>
<protein>
    <recommendedName>
        <fullName evidence="4">Outer membrane protein beta-barrel domain-containing protein</fullName>
    </recommendedName>
</protein>
<dbReference type="RefSeq" id="WP_296940004.1">
    <property type="nucleotide sequence ID" value="NZ_LT599032.1"/>
</dbReference>
<feature type="region of interest" description="Disordered" evidence="1">
    <location>
        <begin position="38"/>
        <end position="62"/>
    </location>
</feature>
<gene>
    <name evidence="3" type="ORF">KL86DYS1_11761</name>
</gene>
<evidence type="ECO:0000256" key="2">
    <source>
        <dbReference type="SAM" id="Phobius"/>
    </source>
</evidence>
<evidence type="ECO:0000313" key="3">
    <source>
        <dbReference type="EMBL" id="SBV96867.1"/>
    </source>
</evidence>
<accession>A0A212JBN3</accession>
<feature type="region of interest" description="Disordered" evidence="1">
    <location>
        <begin position="149"/>
        <end position="173"/>
    </location>
</feature>